<feature type="transmembrane region" description="Helical" evidence="5">
    <location>
        <begin position="232"/>
        <end position="250"/>
    </location>
</feature>
<dbReference type="GeneID" id="87106389"/>
<dbReference type="Proteomes" id="UP000002881">
    <property type="component" value="Chromosome"/>
</dbReference>
<evidence type="ECO:0000313" key="8">
    <source>
        <dbReference type="Proteomes" id="UP000002881"/>
    </source>
</evidence>
<dbReference type="KEGG" id="mpg:Theba_0539"/>
<sequence precursor="true">MSVKKHVIDFETIVYLFLTLFIPLFVTKGFTHEPSTGKHLFYVIGFTIIFLSVLIRKKEISVEFGDVHLVFFGIGIAALLSLIVVSMDNPQYLRYSLEIALYVVFLSFTAVYISNKWNTIEKLEIVMIFFVIGAAVVAFDALLNFYLGVDIFLGKVGEPFARASARSTIGNPNFVSDYMGMTIPMIFYFLISRKPLGFLLKRHFGQLVFKITLLIFLIPMVSSVFVSQTRTVITAIFVGNLLFLVLYFFLKKRKKKEALEDSESRKLGRVSLVFFVLALIIIAVLSYLYLTPSPLSGDGRINITARLEYAITSSGSWNERFSAWYNSIFQWLESENKLRIPFGSGIGTFQLYHLLYSPDVLQHSPYFMPVWNNFKRTHNDYVQGLGEMGLIGFLFIVLLVGLLVFRYLKNLLKIDNRRDLLLYGSLGAGIFSLAVHSFFEFPLHMQPNLMLAIFLGSVVVGKYFNPDLKNKKISRLPFAVVIMVLAGVLIFLKTSAFIGEGFFRIGQTNQQYYLAYYNQAQSLNIKALEQAKNEINSYAGNYAYLKDVTSYMSAKGSEIRSKYPGASQIDLLELAEKDRQSEVRKLLDEIDNRINQYNFYLARSGEYYEKAIENFKFSNRVYPVFGKPLWYIAGLGTKTQRLETAKDNPELMKSILTGKDEYSSDIIPEFKGNPKIIPVHRTTIRTLPFRDFFEKNISVFDNPEYVSGLQLYFITQIQMILDAADYYESSVILFSERQTPRILGRLYTSINSELKKYYSFISSRETMMTSAFGESGEFRQLLIDLVYESADRAIYWFDLAISLLPGTWNRYPDWEDIYIEYMNSIPSVLDSNEERKLKILEVAEKHVWACENMGPEAPVETLQFAIQWGKSNLSNGELIDFEQSLKKIYEEVVSLNTDLLEKSPNIPQDTAERIRTLISLYEAL</sequence>
<keyword evidence="4 5" id="KW-0472">Membrane</keyword>
<dbReference type="EMBL" id="CP003532">
    <property type="protein sequence ID" value="AFK06262.1"/>
    <property type="molecule type" value="Genomic_DNA"/>
</dbReference>
<feature type="transmembrane region" description="Helical" evidence="5">
    <location>
        <begin position="445"/>
        <end position="464"/>
    </location>
</feature>
<dbReference type="RefSeq" id="WP_006492168.1">
    <property type="nucleotide sequence ID" value="NC_017934.1"/>
</dbReference>
<accession>I2F2V9</accession>
<feature type="transmembrane region" description="Helical" evidence="5">
    <location>
        <begin position="476"/>
        <end position="498"/>
    </location>
</feature>
<dbReference type="Pfam" id="PF04932">
    <property type="entry name" value="Wzy_C"/>
    <property type="match status" value="1"/>
</dbReference>
<comment type="subcellular location">
    <subcellularLocation>
        <location evidence="1">Membrane</location>
        <topology evidence="1">Multi-pass membrane protein</topology>
    </subcellularLocation>
</comment>
<evidence type="ECO:0000256" key="1">
    <source>
        <dbReference type="ARBA" id="ARBA00004141"/>
    </source>
</evidence>
<evidence type="ECO:0000256" key="3">
    <source>
        <dbReference type="ARBA" id="ARBA00022989"/>
    </source>
</evidence>
<feature type="transmembrane region" description="Helical" evidence="5">
    <location>
        <begin position="67"/>
        <end position="86"/>
    </location>
</feature>
<dbReference type="AlphaFoldDB" id="I2F2V9"/>
<keyword evidence="3 5" id="KW-1133">Transmembrane helix</keyword>
<dbReference type="STRING" id="660470.Theba_0539"/>
<organism evidence="7 8">
    <name type="scientific">Mesotoga prima MesG1.Ag.4.2</name>
    <dbReference type="NCBI Taxonomy" id="660470"/>
    <lineage>
        <taxon>Bacteria</taxon>
        <taxon>Thermotogati</taxon>
        <taxon>Thermotogota</taxon>
        <taxon>Thermotogae</taxon>
        <taxon>Kosmotogales</taxon>
        <taxon>Kosmotogaceae</taxon>
        <taxon>Mesotoga</taxon>
    </lineage>
</organism>
<evidence type="ECO:0000259" key="6">
    <source>
        <dbReference type="Pfam" id="PF04932"/>
    </source>
</evidence>
<dbReference type="eggNOG" id="COG3307">
    <property type="taxonomic scope" value="Bacteria"/>
</dbReference>
<evidence type="ECO:0000256" key="2">
    <source>
        <dbReference type="ARBA" id="ARBA00022692"/>
    </source>
</evidence>
<feature type="domain" description="O-antigen ligase-related" evidence="6">
    <location>
        <begin position="216"/>
        <end position="396"/>
    </location>
</feature>
<evidence type="ECO:0000313" key="7">
    <source>
        <dbReference type="EMBL" id="AFK06262.1"/>
    </source>
</evidence>
<protein>
    <recommendedName>
        <fullName evidence="6">O-antigen ligase-related domain-containing protein</fullName>
    </recommendedName>
</protein>
<keyword evidence="8" id="KW-1185">Reference proteome</keyword>
<feature type="transmembrane region" description="Helical" evidence="5">
    <location>
        <begin position="7"/>
        <end position="27"/>
    </location>
</feature>
<dbReference type="HOGENOM" id="CLU_011262_0_0_0"/>
<feature type="transmembrane region" description="Helical" evidence="5">
    <location>
        <begin position="388"/>
        <end position="408"/>
    </location>
</feature>
<evidence type="ECO:0000256" key="4">
    <source>
        <dbReference type="ARBA" id="ARBA00023136"/>
    </source>
</evidence>
<dbReference type="PANTHER" id="PTHR37422">
    <property type="entry name" value="TEICHURONIC ACID BIOSYNTHESIS PROTEIN TUAE"/>
    <property type="match status" value="1"/>
</dbReference>
<feature type="transmembrane region" description="Helical" evidence="5">
    <location>
        <begin position="420"/>
        <end position="439"/>
    </location>
</feature>
<reference evidence="7 8" key="1">
    <citation type="journal article" date="2012" name="Genome Biol. Evol.">
        <title>Genome Sequence of the Mesophilic Thermotogales Bacterium Mesotoga prima MesG1.Ag.4.2 Reveals the Largest Thermotogales Genome To Date.</title>
        <authorList>
            <person name="Zhaxybayeva O."/>
            <person name="Swithers K.S."/>
            <person name="Foght J."/>
            <person name="Green A.G."/>
            <person name="Bruce D."/>
            <person name="Detter C."/>
            <person name="Han S."/>
            <person name="Teshima H."/>
            <person name="Han J."/>
            <person name="Woyke T."/>
            <person name="Pitluck S."/>
            <person name="Nolan M."/>
            <person name="Ivanova N."/>
            <person name="Pati A."/>
            <person name="Land M.L."/>
            <person name="Dlutek M."/>
            <person name="Doolittle W.F."/>
            <person name="Noll K.M."/>
            <person name="Nesbo C.L."/>
        </authorList>
    </citation>
    <scope>NUCLEOTIDE SEQUENCE [LARGE SCALE GENOMIC DNA]</scope>
    <source>
        <strain evidence="8">mesG1.Ag.4.2</strain>
    </source>
</reference>
<feature type="transmembrane region" description="Helical" evidence="5">
    <location>
        <begin position="39"/>
        <end position="55"/>
    </location>
</feature>
<feature type="transmembrane region" description="Helical" evidence="5">
    <location>
        <begin position="92"/>
        <end position="113"/>
    </location>
</feature>
<proteinExistence type="predicted"/>
<feature type="transmembrane region" description="Helical" evidence="5">
    <location>
        <begin position="174"/>
        <end position="191"/>
    </location>
</feature>
<feature type="transmembrane region" description="Helical" evidence="5">
    <location>
        <begin position="203"/>
        <end position="226"/>
    </location>
</feature>
<name>I2F2V9_9BACT</name>
<keyword evidence="2 5" id="KW-0812">Transmembrane</keyword>
<dbReference type="PANTHER" id="PTHR37422:SF23">
    <property type="entry name" value="TEICHURONIC ACID BIOSYNTHESIS PROTEIN TUAE"/>
    <property type="match status" value="1"/>
</dbReference>
<feature type="transmembrane region" description="Helical" evidence="5">
    <location>
        <begin position="270"/>
        <end position="290"/>
    </location>
</feature>
<dbReference type="InterPro" id="IPR051533">
    <property type="entry name" value="WaaL-like"/>
</dbReference>
<dbReference type="InterPro" id="IPR007016">
    <property type="entry name" value="O-antigen_ligase-rel_domated"/>
</dbReference>
<feature type="transmembrane region" description="Helical" evidence="5">
    <location>
        <begin position="125"/>
        <end position="147"/>
    </location>
</feature>
<gene>
    <name evidence="7" type="ORF">Theba_0539</name>
</gene>
<dbReference type="GO" id="GO:0016020">
    <property type="term" value="C:membrane"/>
    <property type="evidence" value="ECO:0007669"/>
    <property type="project" value="UniProtKB-SubCell"/>
</dbReference>
<evidence type="ECO:0000256" key="5">
    <source>
        <dbReference type="SAM" id="Phobius"/>
    </source>
</evidence>